<dbReference type="Proteomes" id="UP000324143">
    <property type="component" value="Unassembled WGS sequence"/>
</dbReference>
<evidence type="ECO:0000259" key="7">
    <source>
        <dbReference type="SMART" id="SM00865"/>
    </source>
</evidence>
<dbReference type="Pfam" id="PF12327">
    <property type="entry name" value="FtsZ_C"/>
    <property type="match status" value="1"/>
</dbReference>
<evidence type="ECO:0000259" key="6">
    <source>
        <dbReference type="SMART" id="SM00864"/>
    </source>
</evidence>
<dbReference type="Gene3D" id="3.30.1330.20">
    <property type="entry name" value="Tubulin/FtsZ, C-terminal domain"/>
    <property type="match status" value="1"/>
</dbReference>
<dbReference type="PANTHER" id="PTHR30314">
    <property type="entry name" value="CELL DIVISION PROTEIN FTSZ-RELATED"/>
    <property type="match status" value="1"/>
</dbReference>
<dbReference type="AlphaFoldDB" id="A0A5D0MCH1"/>
<dbReference type="InterPro" id="IPR003008">
    <property type="entry name" value="Tubulin_FtsZ_GTPase"/>
</dbReference>
<dbReference type="GO" id="GO:0000917">
    <property type="term" value="P:division septum assembly"/>
    <property type="evidence" value="ECO:0007669"/>
    <property type="project" value="UniProtKB-KW"/>
</dbReference>
<dbReference type="InterPro" id="IPR024757">
    <property type="entry name" value="FtsZ_C"/>
</dbReference>
<feature type="binding site" evidence="4">
    <location>
        <position position="142"/>
    </location>
    <ligand>
        <name>GTP</name>
        <dbReference type="ChEBI" id="CHEBI:37565"/>
    </ligand>
</feature>
<accession>A0A5D0MCH1</accession>
<feature type="domain" description="Tubulin/FtsZ 2-layer sandwich" evidence="7">
    <location>
        <begin position="210"/>
        <end position="328"/>
    </location>
</feature>
<dbReference type="GO" id="GO:0032153">
    <property type="term" value="C:cell division site"/>
    <property type="evidence" value="ECO:0007669"/>
    <property type="project" value="UniProtKB-UniRule"/>
</dbReference>
<evidence type="ECO:0000256" key="1">
    <source>
        <dbReference type="ARBA" id="ARBA00009690"/>
    </source>
</evidence>
<dbReference type="PRINTS" id="PR00423">
    <property type="entry name" value="CELLDVISFTSZ"/>
</dbReference>
<keyword evidence="4" id="KW-0963">Cytoplasm</keyword>
<feature type="binding site" evidence="4">
    <location>
        <begin position="111"/>
        <end position="113"/>
    </location>
    <ligand>
        <name>GTP</name>
        <dbReference type="ChEBI" id="CHEBI:37565"/>
    </ligand>
</feature>
<dbReference type="InterPro" id="IPR045061">
    <property type="entry name" value="FtsZ/CetZ"/>
</dbReference>
<dbReference type="GO" id="GO:0005525">
    <property type="term" value="F:GTP binding"/>
    <property type="evidence" value="ECO:0007669"/>
    <property type="project" value="UniProtKB-UniRule"/>
</dbReference>
<dbReference type="FunFam" id="3.40.50.1440:FF:000001">
    <property type="entry name" value="Cell division protein FtsZ"/>
    <property type="match status" value="1"/>
</dbReference>
<protein>
    <recommendedName>
        <fullName evidence="4 5">Cell division protein FtsZ</fullName>
    </recommendedName>
</protein>
<evidence type="ECO:0000256" key="4">
    <source>
        <dbReference type="HAMAP-Rule" id="MF_00909"/>
    </source>
</evidence>
<dbReference type="GO" id="GO:0003924">
    <property type="term" value="F:GTPase activity"/>
    <property type="evidence" value="ECO:0007669"/>
    <property type="project" value="UniProtKB-UniRule"/>
</dbReference>
<dbReference type="InterPro" id="IPR037103">
    <property type="entry name" value="Tubulin/FtsZ-like_C"/>
</dbReference>
<name>A0A5D0MCH1_9BACT</name>
<keyword evidence="4" id="KW-0131">Cell cycle</keyword>
<reference evidence="8" key="1">
    <citation type="submission" date="2019-08" db="EMBL/GenBank/DDBJ databases">
        <title>Genomic characterization of a novel candidate phylum (ARYD3) from a high temperature, high salinity tertiary oil reservoir in north central Oklahoma, USA.</title>
        <authorList>
            <person name="Youssef N.H."/>
            <person name="Yadav A."/>
            <person name="Elshahed M.S."/>
        </authorList>
    </citation>
    <scope>NUCLEOTIDE SEQUENCE [LARGE SCALE GENOMIC DNA]</scope>
    <source>
        <strain evidence="8">ARYD3</strain>
    </source>
</reference>
<feature type="binding site" evidence="4">
    <location>
        <position position="146"/>
    </location>
    <ligand>
        <name>GTP</name>
        <dbReference type="ChEBI" id="CHEBI:37565"/>
    </ligand>
</feature>
<keyword evidence="2 4" id="KW-0547">Nucleotide-binding</keyword>
<dbReference type="GO" id="GO:0005737">
    <property type="term" value="C:cytoplasm"/>
    <property type="evidence" value="ECO:0007669"/>
    <property type="project" value="UniProtKB-SubCell"/>
</dbReference>
<dbReference type="InterPro" id="IPR018316">
    <property type="entry name" value="Tubulin/FtsZ_2-layer-sand-dom"/>
</dbReference>
<evidence type="ECO:0000256" key="2">
    <source>
        <dbReference type="ARBA" id="ARBA00022741"/>
    </source>
</evidence>
<keyword evidence="3 4" id="KW-0342">GTP-binding</keyword>
<dbReference type="SUPFAM" id="SSF52490">
    <property type="entry name" value="Tubulin nucleotide-binding domain-like"/>
    <property type="match status" value="1"/>
</dbReference>
<dbReference type="InterPro" id="IPR020805">
    <property type="entry name" value="Cell_div_FtsZ_CS"/>
</dbReference>
<comment type="caution">
    <text evidence="8">The sequence shown here is derived from an EMBL/GenBank/DDBJ whole genome shotgun (WGS) entry which is preliminary data.</text>
</comment>
<dbReference type="GO" id="GO:0051258">
    <property type="term" value="P:protein polymerization"/>
    <property type="evidence" value="ECO:0007669"/>
    <property type="project" value="UniProtKB-UniRule"/>
</dbReference>
<proteinExistence type="inferred from homology"/>
<dbReference type="Pfam" id="PF00091">
    <property type="entry name" value="Tubulin"/>
    <property type="match status" value="1"/>
</dbReference>
<dbReference type="NCBIfam" id="TIGR00065">
    <property type="entry name" value="ftsZ"/>
    <property type="match status" value="1"/>
</dbReference>
<dbReference type="HAMAP" id="MF_00909">
    <property type="entry name" value="FtsZ"/>
    <property type="match status" value="1"/>
</dbReference>
<keyword evidence="9" id="KW-1185">Reference proteome</keyword>
<comment type="subunit">
    <text evidence="4">Homodimer. Polymerizes to form a dynamic ring structure in a strictly GTP-dependent manner. Interacts directly with several other division proteins.</text>
</comment>
<dbReference type="SMART" id="SM00865">
    <property type="entry name" value="Tubulin_C"/>
    <property type="match status" value="1"/>
</dbReference>
<dbReference type="InterPro" id="IPR008280">
    <property type="entry name" value="Tub_FtsZ_C"/>
</dbReference>
<organism evidence="8 9">
    <name type="scientific">Candidatus Mcinerneyibacterium aminivorans</name>
    <dbReference type="NCBI Taxonomy" id="2703815"/>
    <lineage>
        <taxon>Bacteria</taxon>
        <taxon>Candidatus Macinerneyibacteriota</taxon>
        <taxon>Candidatus Mcinerneyibacteria</taxon>
        <taxon>Candidatus Mcinerneyibacteriales</taxon>
        <taxon>Candidatus Mcinerneyibacteriaceae</taxon>
        <taxon>Candidatus Mcinerneyibacterium</taxon>
    </lineage>
</organism>
<dbReference type="GO" id="GO:0043093">
    <property type="term" value="P:FtsZ-dependent cytokinesis"/>
    <property type="evidence" value="ECO:0007669"/>
    <property type="project" value="UniProtKB-UniRule"/>
</dbReference>
<evidence type="ECO:0000313" key="9">
    <source>
        <dbReference type="Proteomes" id="UP000324143"/>
    </source>
</evidence>
<sequence length="363" mass="39527">MITVQKANEKRFKVNIKVFGLGGGGCNAINNMVESELLKGVDFIAVNTDMQVLENSIAPYKAVIGKKLTNGLGAGGDPEVGEKAAKEDKDKLKDLIDGATLLFITTGMGGGTGTGSAPVVASIAKELDILTIAVVTKPFDFEGKKRKEYADKGIEKLKEYADATIIIPNQRLYEIEDGKIPLWNAFKMVDDVLLDSIRGLTELLDTTGVINVDFSDLRKVMEIEGETFIGIGHGEGENKAVEAAQEAIDTPLVEDLSMNGAEEILMNVIAGPDFDVNEMDRVVKVVGDKTGGYNNLKYGVVIDSDLSDQVKVTVVAKGFKKKGRRSNELFGKNEELEEIQKINPLDHKKEDFDTPAIFRRKVD</sequence>
<feature type="binding site" evidence="4">
    <location>
        <position position="190"/>
    </location>
    <ligand>
        <name>GTP</name>
        <dbReference type="ChEBI" id="CHEBI:37565"/>
    </ligand>
</feature>
<dbReference type="SMART" id="SM00864">
    <property type="entry name" value="Tubulin"/>
    <property type="match status" value="1"/>
</dbReference>
<dbReference type="PANTHER" id="PTHR30314:SF3">
    <property type="entry name" value="MITOCHONDRIAL DIVISION PROTEIN FSZA"/>
    <property type="match status" value="1"/>
</dbReference>
<dbReference type="SUPFAM" id="SSF55307">
    <property type="entry name" value="Tubulin C-terminal domain-like"/>
    <property type="match status" value="1"/>
</dbReference>
<evidence type="ECO:0000313" key="8">
    <source>
        <dbReference type="EMBL" id="TYB30686.1"/>
    </source>
</evidence>
<comment type="function">
    <text evidence="4">Essential cell division protein that forms a contractile ring structure (Z ring) at the future cell division site. The regulation of the ring assembly controls the timing and the location of cell division. One of the functions of the FtsZ ring is to recruit other cell division proteins to the septum to produce a new cell wall between the dividing cells. Binds GTP and shows GTPase activity.</text>
</comment>
<dbReference type="InterPro" id="IPR036525">
    <property type="entry name" value="Tubulin/FtsZ_GTPase_sf"/>
</dbReference>
<dbReference type="PROSITE" id="PS01134">
    <property type="entry name" value="FTSZ_1"/>
    <property type="match status" value="1"/>
</dbReference>
<gene>
    <name evidence="4 8" type="primary">ftsZ</name>
    <name evidence="8" type="ORF">FXF47_07870</name>
</gene>
<feature type="domain" description="Tubulin/FtsZ GTPase" evidence="6">
    <location>
        <begin position="15"/>
        <end position="208"/>
    </location>
</feature>
<keyword evidence="4 8" id="KW-0132">Cell division</keyword>
<evidence type="ECO:0000256" key="3">
    <source>
        <dbReference type="ARBA" id="ARBA00023134"/>
    </source>
</evidence>
<evidence type="ECO:0000256" key="5">
    <source>
        <dbReference type="NCBIfam" id="TIGR00065"/>
    </source>
</evidence>
<keyword evidence="4" id="KW-0717">Septation</keyword>
<dbReference type="InterPro" id="IPR000158">
    <property type="entry name" value="Cell_div_FtsZ"/>
</dbReference>
<comment type="subcellular location">
    <subcellularLocation>
        <location evidence="4">Cytoplasm</location>
    </subcellularLocation>
    <text evidence="4">Assembles at midcell at the inner surface of the cytoplasmic membrane.</text>
</comment>
<comment type="similarity">
    <text evidence="1 4">Belongs to the FtsZ family.</text>
</comment>
<dbReference type="EMBL" id="VSIX01000089">
    <property type="protein sequence ID" value="TYB30686.1"/>
    <property type="molecule type" value="Genomic_DNA"/>
</dbReference>
<feature type="binding site" evidence="4">
    <location>
        <begin position="23"/>
        <end position="27"/>
    </location>
    <ligand>
        <name>GTP</name>
        <dbReference type="ChEBI" id="CHEBI:37565"/>
    </ligand>
</feature>
<dbReference type="CDD" id="cd02201">
    <property type="entry name" value="FtsZ_type1"/>
    <property type="match status" value="1"/>
</dbReference>
<dbReference type="Gene3D" id="3.40.50.1440">
    <property type="entry name" value="Tubulin/FtsZ, GTPase domain"/>
    <property type="match status" value="1"/>
</dbReference>